<reference evidence="7 8" key="1">
    <citation type="submission" date="2022-03" db="EMBL/GenBank/DDBJ databases">
        <authorList>
            <person name="Macdonald S."/>
            <person name="Ahmed S."/>
            <person name="Newling K."/>
        </authorList>
    </citation>
    <scope>NUCLEOTIDE SEQUENCE [LARGE SCALE GENOMIC DNA]</scope>
</reference>
<dbReference type="InterPro" id="IPR036093">
    <property type="entry name" value="NAC_dom_sf"/>
</dbReference>
<organism evidence="7 8">
    <name type="scientific">Eruca vesicaria subsp. sativa</name>
    <name type="common">Garden rocket</name>
    <name type="synonym">Eruca sativa</name>
    <dbReference type="NCBI Taxonomy" id="29727"/>
    <lineage>
        <taxon>Eukaryota</taxon>
        <taxon>Viridiplantae</taxon>
        <taxon>Streptophyta</taxon>
        <taxon>Embryophyta</taxon>
        <taxon>Tracheophyta</taxon>
        <taxon>Spermatophyta</taxon>
        <taxon>Magnoliopsida</taxon>
        <taxon>eudicotyledons</taxon>
        <taxon>Gunneridae</taxon>
        <taxon>Pentapetalae</taxon>
        <taxon>rosids</taxon>
        <taxon>malvids</taxon>
        <taxon>Brassicales</taxon>
        <taxon>Brassicaceae</taxon>
        <taxon>Brassiceae</taxon>
        <taxon>Eruca</taxon>
    </lineage>
</organism>
<dbReference type="EMBL" id="CAKOAT010241820">
    <property type="protein sequence ID" value="CAH8358077.1"/>
    <property type="molecule type" value="Genomic_DNA"/>
</dbReference>
<name>A0ABC8KHU3_ERUVS</name>
<evidence type="ECO:0000256" key="4">
    <source>
        <dbReference type="ARBA" id="ARBA00023163"/>
    </source>
</evidence>
<keyword evidence="2" id="KW-0805">Transcription regulation</keyword>
<keyword evidence="5" id="KW-0539">Nucleus</keyword>
<dbReference type="GO" id="GO:0003677">
    <property type="term" value="F:DNA binding"/>
    <property type="evidence" value="ECO:0007669"/>
    <property type="project" value="UniProtKB-KW"/>
</dbReference>
<feature type="domain" description="NAC" evidence="6">
    <location>
        <begin position="8"/>
        <end position="159"/>
    </location>
</feature>
<dbReference type="PROSITE" id="PS51005">
    <property type="entry name" value="NAC"/>
    <property type="match status" value="1"/>
</dbReference>
<evidence type="ECO:0000313" key="8">
    <source>
        <dbReference type="Proteomes" id="UP001642260"/>
    </source>
</evidence>
<keyword evidence="3" id="KW-0238">DNA-binding</keyword>
<accession>A0ABC8KHU3</accession>
<dbReference type="Gene3D" id="2.170.150.80">
    <property type="entry name" value="NAC domain"/>
    <property type="match status" value="1"/>
</dbReference>
<dbReference type="Pfam" id="PF02365">
    <property type="entry name" value="NAM"/>
    <property type="match status" value="1"/>
</dbReference>
<dbReference type="SUPFAM" id="SSF101941">
    <property type="entry name" value="NAC domain"/>
    <property type="match status" value="1"/>
</dbReference>
<proteinExistence type="predicted"/>
<evidence type="ECO:0000256" key="3">
    <source>
        <dbReference type="ARBA" id="ARBA00023125"/>
    </source>
</evidence>
<comment type="caution">
    <text evidence="7">The sequence shown here is derived from an EMBL/GenBank/DDBJ whole genome shotgun (WGS) entry which is preliminary data.</text>
</comment>
<dbReference type="InterPro" id="IPR003441">
    <property type="entry name" value="NAC-dom"/>
</dbReference>
<dbReference type="AlphaFoldDB" id="A0ABC8KHU3"/>
<sequence length="167" mass="19877">MKSKLRDLPVGFRFRPTDCEMSKYILTKKFLEEQPMEVRNVRYVPEECHDIFSKHPRDLPGYPRETHWFFYCRKLDSHVTTNSHSIWKQIGEETDVLDPKNNDALVGIKHSFILVDYEEESDDILFSDEEEPSNWFMDEISLPLTVSETDWVLCHVFRKPGSSFEER</sequence>
<dbReference type="GO" id="GO:0005634">
    <property type="term" value="C:nucleus"/>
    <property type="evidence" value="ECO:0007669"/>
    <property type="project" value="UniProtKB-SubCell"/>
</dbReference>
<evidence type="ECO:0000313" key="7">
    <source>
        <dbReference type="EMBL" id="CAH8358077.1"/>
    </source>
</evidence>
<evidence type="ECO:0000256" key="2">
    <source>
        <dbReference type="ARBA" id="ARBA00023015"/>
    </source>
</evidence>
<keyword evidence="4" id="KW-0804">Transcription</keyword>
<evidence type="ECO:0000256" key="5">
    <source>
        <dbReference type="ARBA" id="ARBA00023242"/>
    </source>
</evidence>
<dbReference type="PANTHER" id="PTHR31989">
    <property type="entry name" value="NAC DOMAIN-CONTAINING PROTEIN 82-RELATED"/>
    <property type="match status" value="1"/>
</dbReference>
<protein>
    <recommendedName>
        <fullName evidence="6">NAC domain-containing protein</fullName>
    </recommendedName>
</protein>
<comment type="subcellular location">
    <subcellularLocation>
        <location evidence="1">Nucleus</location>
    </subcellularLocation>
</comment>
<gene>
    <name evidence="7" type="ORF">ERUC_LOCUS23833</name>
</gene>
<evidence type="ECO:0000259" key="6">
    <source>
        <dbReference type="PROSITE" id="PS51005"/>
    </source>
</evidence>
<dbReference type="Proteomes" id="UP001642260">
    <property type="component" value="Unassembled WGS sequence"/>
</dbReference>
<keyword evidence="8" id="KW-1185">Reference proteome</keyword>
<evidence type="ECO:0000256" key="1">
    <source>
        <dbReference type="ARBA" id="ARBA00004123"/>
    </source>
</evidence>